<proteinExistence type="predicted"/>
<feature type="compositionally biased region" description="Polar residues" evidence="1">
    <location>
        <begin position="129"/>
        <end position="143"/>
    </location>
</feature>
<evidence type="ECO:0000313" key="3">
    <source>
        <dbReference type="Proteomes" id="UP000266272"/>
    </source>
</evidence>
<comment type="caution">
    <text evidence="2">The sequence shown here is derived from an EMBL/GenBank/DDBJ whole genome shotgun (WGS) entry which is preliminary data.</text>
</comment>
<reference evidence="2 3" key="1">
    <citation type="journal article" date="2018" name="PLoS Pathog.">
        <title>Evolution of structural diversity of trichothecenes, a family of toxins produced by plant pathogenic and entomopathogenic fungi.</title>
        <authorList>
            <person name="Proctor R.H."/>
            <person name="McCormick S.P."/>
            <person name="Kim H.S."/>
            <person name="Cardoza R.E."/>
            <person name="Stanley A.M."/>
            <person name="Lindo L."/>
            <person name="Kelly A."/>
            <person name="Brown D.W."/>
            <person name="Lee T."/>
            <person name="Vaughan M.M."/>
            <person name="Alexander N.J."/>
            <person name="Busman M."/>
            <person name="Gutierrez S."/>
        </authorList>
    </citation>
    <scope>NUCLEOTIDE SEQUENCE [LARGE SCALE GENOMIC DNA]</scope>
    <source>
        <strain evidence="2 3">IBT 40837</strain>
    </source>
</reference>
<accession>A0A395NTD6</accession>
<feature type="compositionally biased region" description="Basic residues" evidence="1">
    <location>
        <begin position="103"/>
        <end position="114"/>
    </location>
</feature>
<feature type="region of interest" description="Disordered" evidence="1">
    <location>
        <begin position="98"/>
        <end position="180"/>
    </location>
</feature>
<dbReference type="EMBL" id="PXOA01000169">
    <property type="protein sequence ID" value="RFU79224.1"/>
    <property type="molecule type" value="Genomic_DNA"/>
</dbReference>
<gene>
    <name evidence="2" type="ORF">TARUN_3011</name>
</gene>
<dbReference type="AlphaFoldDB" id="A0A395NTD6"/>
<dbReference type="Proteomes" id="UP000266272">
    <property type="component" value="Unassembled WGS sequence"/>
</dbReference>
<evidence type="ECO:0000256" key="1">
    <source>
        <dbReference type="SAM" id="MobiDB-lite"/>
    </source>
</evidence>
<feature type="compositionally biased region" description="Low complexity" evidence="1">
    <location>
        <begin position="115"/>
        <end position="128"/>
    </location>
</feature>
<sequence>MTTTRCGFIVTGNHHSKTLSLSPVQANIATSAVIATAKITETVVVRAFKTSKAPVCDAVLDKTSSPEASRSGFCSTSISTHTSSSSFHKAIWPKTYLSPDRLHHPKKHKRRKHPNNLPLNPILALFPNTTRPQSPVSHNQTHQPRPKLKSPRPPLHNRTHDSAKRALPNHLANGSLHLPVRRRGRLPRPLLDEMEAEPEGVESDGILEDGLCVVFDGLMLF</sequence>
<keyword evidence="3" id="KW-1185">Reference proteome</keyword>
<name>A0A395NTD6_TRIAR</name>
<evidence type="ECO:0000313" key="2">
    <source>
        <dbReference type="EMBL" id="RFU79224.1"/>
    </source>
</evidence>
<organism evidence="2 3">
    <name type="scientific">Trichoderma arundinaceum</name>
    <dbReference type="NCBI Taxonomy" id="490622"/>
    <lineage>
        <taxon>Eukaryota</taxon>
        <taxon>Fungi</taxon>
        <taxon>Dikarya</taxon>
        <taxon>Ascomycota</taxon>
        <taxon>Pezizomycotina</taxon>
        <taxon>Sordariomycetes</taxon>
        <taxon>Hypocreomycetidae</taxon>
        <taxon>Hypocreales</taxon>
        <taxon>Hypocreaceae</taxon>
        <taxon>Trichoderma</taxon>
    </lineage>
</organism>
<protein>
    <submittedName>
        <fullName evidence="2">Uncharacterized protein</fullName>
    </submittedName>
</protein>